<evidence type="ECO:0000313" key="2">
    <source>
        <dbReference type="EMBL" id="QPQ54468.1"/>
    </source>
</evidence>
<dbReference type="Proteomes" id="UP000594873">
    <property type="component" value="Chromosome"/>
</dbReference>
<dbReference type="AlphaFoldDB" id="A0A7T2GJ39"/>
<dbReference type="KEGG" id="sflv:IC614_08975"/>
<dbReference type="EMBL" id="CP065592">
    <property type="protein sequence ID" value="QPQ54468.1"/>
    <property type="molecule type" value="Genomic_DNA"/>
</dbReference>
<dbReference type="InterPro" id="IPR019060">
    <property type="entry name" value="DUF2382"/>
</dbReference>
<gene>
    <name evidence="2" type="ORF">IC614_08975</name>
</gene>
<feature type="domain" description="DUF2382" evidence="1">
    <location>
        <begin position="9"/>
        <end position="119"/>
    </location>
</feature>
<evidence type="ECO:0000313" key="3">
    <source>
        <dbReference type="Proteomes" id="UP000594873"/>
    </source>
</evidence>
<evidence type="ECO:0000259" key="1">
    <source>
        <dbReference type="Pfam" id="PF09557"/>
    </source>
</evidence>
<dbReference type="RefSeq" id="WP_200970994.1">
    <property type="nucleotide sequence ID" value="NZ_CP065592.1"/>
</dbReference>
<dbReference type="Pfam" id="PF09557">
    <property type="entry name" value="DUF2382"/>
    <property type="match status" value="1"/>
</dbReference>
<keyword evidence="3" id="KW-1185">Reference proteome</keyword>
<sequence length="122" mass="14301">MTEEQNLVIPLVEERVSTAKREVETGRVRLRTRVEERQEMARADLARDEVEIERVPLNVEVDAVPDVRQEGDVTIVPVVEEVLVVEKKWVLVEEIRFRRTRSHEEFAQSVTVRAQRAEVERE</sequence>
<name>A0A7T2GJ39_9SPHN</name>
<proteinExistence type="predicted"/>
<accession>A0A7T2GJ39</accession>
<organism evidence="2 3">
    <name type="scientific">Allosphingosinicella flava</name>
    <dbReference type="NCBI Taxonomy" id="2771430"/>
    <lineage>
        <taxon>Bacteria</taxon>
        <taxon>Pseudomonadati</taxon>
        <taxon>Pseudomonadota</taxon>
        <taxon>Alphaproteobacteria</taxon>
        <taxon>Sphingomonadales</taxon>
        <taxon>Sphingomonadaceae</taxon>
        <taxon>Allosphingosinicella</taxon>
    </lineage>
</organism>
<protein>
    <submittedName>
        <fullName evidence="2">DUF2382 domain-containing protein</fullName>
    </submittedName>
</protein>
<reference evidence="2 3" key="1">
    <citation type="submission" date="2020-11" db="EMBL/GenBank/DDBJ databases">
        <title>Genome seq and assembly of Sphingosinicella sp.</title>
        <authorList>
            <person name="Chhetri G."/>
        </authorList>
    </citation>
    <scope>NUCLEOTIDE SEQUENCE [LARGE SCALE GENOMIC DNA]</scope>
    <source>
        <strain evidence="2 3">UDD2</strain>
    </source>
</reference>